<gene>
    <name evidence="8" type="ORF">BaRGS_00014503</name>
    <name evidence="7" type="ORF">BaRGS_00036432</name>
</gene>
<sequence>MMVSRTKKKKTAAERELYYCPASKGEDINFIVQHGIRCEPNLKRDTTLGKGGYFYANAGRADKFSGGRRLLFVADCLVGKLGQGDPHLVLPPPLDSRNPSAADLCDCCVDDLSNPKVFVIFNKAQVYAKYAVTFEYV</sequence>
<proteinExistence type="predicted"/>
<evidence type="ECO:0000256" key="5">
    <source>
        <dbReference type="ARBA" id="ARBA00023242"/>
    </source>
</evidence>
<comment type="caution">
    <text evidence="7">The sequence shown here is derived from an EMBL/GenBank/DDBJ whole genome shotgun (WGS) entry which is preliminary data.</text>
</comment>
<dbReference type="SUPFAM" id="SSF56399">
    <property type="entry name" value="ADP-ribosylation"/>
    <property type="match status" value="1"/>
</dbReference>
<evidence type="ECO:0000256" key="1">
    <source>
        <dbReference type="ARBA" id="ARBA00004123"/>
    </source>
</evidence>
<feature type="domain" description="PARP catalytic" evidence="6">
    <location>
        <begin position="1"/>
        <end position="137"/>
    </location>
</feature>
<evidence type="ECO:0000313" key="7">
    <source>
        <dbReference type="EMBL" id="KAK7469584.1"/>
    </source>
</evidence>
<keyword evidence="2" id="KW-0328">Glycosyltransferase</keyword>
<keyword evidence="5" id="KW-0539">Nucleus</keyword>
<dbReference type="PROSITE" id="PS51059">
    <property type="entry name" value="PARP_CATALYTIC"/>
    <property type="match status" value="1"/>
</dbReference>
<comment type="subcellular location">
    <subcellularLocation>
        <location evidence="1">Nucleus</location>
    </subcellularLocation>
</comment>
<reference evidence="7" key="1">
    <citation type="submission" date="2020-09" db="EMBL/GenBank/DDBJ databases">
        <authorList>
            <person name="Won Y."/>
        </authorList>
    </citation>
    <scope>NUCLEOTIDE SEQUENCE</scope>
    <source>
        <strain evidence="7">Wonlab-2016</strain>
        <tissue evidence="7">Foot muscle</tissue>
    </source>
</reference>
<keyword evidence="9" id="KW-1185">Reference proteome</keyword>
<reference evidence="7 9" key="2">
    <citation type="journal article" date="2023" name="Sci. Data">
        <title>Genome assembly of the Korean intertidal mud-creeper Batillaria attramentaria.</title>
        <authorList>
            <person name="Patra A.K."/>
            <person name="Ho P.T."/>
            <person name="Jun S."/>
            <person name="Lee S.J."/>
            <person name="Kim Y."/>
            <person name="Won Y.J."/>
        </authorList>
    </citation>
    <scope>NUCLEOTIDE SEQUENCE [LARGE SCALE GENOMIC DNA]</scope>
    <source>
        <strain evidence="7">Wonlab-2016</strain>
    </source>
</reference>
<dbReference type="PANTHER" id="PTHR14453">
    <property type="entry name" value="PARP/ZINC FINGER CCCH TYPE DOMAIN CONTAINING PROTEIN"/>
    <property type="match status" value="1"/>
</dbReference>
<keyword evidence="3" id="KW-0808">Transferase</keyword>
<accession>A0ABD0JBM3</accession>
<evidence type="ECO:0000313" key="9">
    <source>
        <dbReference type="Proteomes" id="UP001519460"/>
    </source>
</evidence>
<evidence type="ECO:0000259" key="6">
    <source>
        <dbReference type="PROSITE" id="PS51059"/>
    </source>
</evidence>
<name>A0ABD0JBM3_9CAEN</name>
<keyword evidence="4" id="KW-0520">NAD</keyword>
<dbReference type="EMBL" id="JACVVK020000085">
    <property type="protein sequence ID" value="KAK7494221.1"/>
    <property type="molecule type" value="Genomic_DNA"/>
</dbReference>
<organism evidence="7 9">
    <name type="scientific">Batillaria attramentaria</name>
    <dbReference type="NCBI Taxonomy" id="370345"/>
    <lineage>
        <taxon>Eukaryota</taxon>
        <taxon>Metazoa</taxon>
        <taxon>Spiralia</taxon>
        <taxon>Lophotrochozoa</taxon>
        <taxon>Mollusca</taxon>
        <taxon>Gastropoda</taxon>
        <taxon>Caenogastropoda</taxon>
        <taxon>Sorbeoconcha</taxon>
        <taxon>Cerithioidea</taxon>
        <taxon>Batillariidae</taxon>
        <taxon>Batillaria</taxon>
    </lineage>
</organism>
<evidence type="ECO:0000256" key="3">
    <source>
        <dbReference type="ARBA" id="ARBA00022679"/>
    </source>
</evidence>
<dbReference type="AlphaFoldDB" id="A0ABD0JBM3"/>
<evidence type="ECO:0000313" key="8">
    <source>
        <dbReference type="EMBL" id="KAK7494221.1"/>
    </source>
</evidence>
<evidence type="ECO:0000256" key="4">
    <source>
        <dbReference type="ARBA" id="ARBA00023027"/>
    </source>
</evidence>
<dbReference type="PANTHER" id="PTHR14453:SF67">
    <property type="entry name" value="POLY [ADP-RIBOSE] POLYMERASE"/>
    <property type="match status" value="1"/>
</dbReference>
<dbReference type="InterPro" id="IPR052056">
    <property type="entry name" value="Mono-ARTD/PARP"/>
</dbReference>
<dbReference type="GO" id="GO:0016757">
    <property type="term" value="F:glycosyltransferase activity"/>
    <property type="evidence" value="ECO:0007669"/>
    <property type="project" value="UniProtKB-KW"/>
</dbReference>
<dbReference type="InterPro" id="IPR012317">
    <property type="entry name" value="Poly(ADP-ribose)pol_cat_dom"/>
</dbReference>
<reference evidence="7" key="3">
    <citation type="submission" date="2023-01" db="EMBL/GenBank/DDBJ databases">
        <authorList>
            <person name="Patra A."/>
        </authorList>
    </citation>
    <scope>NUCLEOTIDE SEQUENCE</scope>
    <source>
        <strain evidence="7">Wonlab-2016</strain>
        <tissue evidence="7">Foot muscle</tissue>
    </source>
</reference>
<protein>
    <recommendedName>
        <fullName evidence="6">PARP catalytic domain-containing protein</fullName>
    </recommendedName>
</protein>
<dbReference type="Gene3D" id="3.90.228.10">
    <property type="match status" value="1"/>
</dbReference>
<dbReference type="Proteomes" id="UP001519460">
    <property type="component" value="Unassembled WGS sequence"/>
</dbReference>
<dbReference type="EMBL" id="JACVVK020000512">
    <property type="protein sequence ID" value="KAK7469584.1"/>
    <property type="molecule type" value="Genomic_DNA"/>
</dbReference>
<evidence type="ECO:0000256" key="2">
    <source>
        <dbReference type="ARBA" id="ARBA00022676"/>
    </source>
</evidence>
<dbReference type="GO" id="GO:0005634">
    <property type="term" value="C:nucleus"/>
    <property type="evidence" value="ECO:0007669"/>
    <property type="project" value="UniProtKB-SubCell"/>
</dbReference>